<keyword evidence="1" id="KW-0540">Nuclease</keyword>
<comment type="caution">
    <text evidence="1">The sequence shown here is derived from an EMBL/GenBank/DDBJ whole genome shotgun (WGS) entry which is preliminary data.</text>
</comment>
<organism evidence="1 2">
    <name type="scientific">Colletotrichum truncatum</name>
    <name type="common">Anthracnose fungus</name>
    <name type="synonym">Colletotrichum capsici</name>
    <dbReference type="NCBI Taxonomy" id="5467"/>
    <lineage>
        <taxon>Eukaryota</taxon>
        <taxon>Fungi</taxon>
        <taxon>Dikarya</taxon>
        <taxon>Ascomycota</taxon>
        <taxon>Pezizomycotina</taxon>
        <taxon>Sordariomycetes</taxon>
        <taxon>Hypocreomycetidae</taxon>
        <taxon>Glomerellales</taxon>
        <taxon>Glomerellaceae</taxon>
        <taxon>Colletotrichum</taxon>
        <taxon>Colletotrichum truncatum species complex</taxon>
    </lineage>
</organism>
<protein>
    <submittedName>
        <fullName evidence="1">Endonuclease reverse</fullName>
    </submittedName>
</protein>
<evidence type="ECO:0000313" key="2">
    <source>
        <dbReference type="Proteomes" id="UP000805649"/>
    </source>
</evidence>
<sequence length="247" mass="27594">MHAVGTEPSETAPSLRRHSLETVQNRPVPVHTYATLASQPLARKQNEPTLAKQVTKRAPLKDLRVFARLPPESPLRNKKAYDIYMFVREKLGPQVRGALKGIDHAKTGLALLPSLANGAKVLLDNSEHVAALLQAQAVEQRDAWIRAYIANVPYTRHFLVSITELEISSEELLEEIQLTTKYARKSILFQKRRSRKARYGYSLVQGGSRKATTKTPPFDGGQRFCEPAVSEGEEVSPMPPALSHPKW</sequence>
<gene>
    <name evidence="1" type="ORF">CTRU02_215437</name>
</gene>
<name>A0ACC3YCF6_COLTU</name>
<dbReference type="Proteomes" id="UP000805649">
    <property type="component" value="Unassembled WGS sequence"/>
</dbReference>
<keyword evidence="2" id="KW-1185">Reference proteome</keyword>
<proteinExistence type="predicted"/>
<keyword evidence="1" id="KW-0378">Hydrolase</keyword>
<dbReference type="EMBL" id="VUJX02000016">
    <property type="protein sequence ID" value="KAL0929538.1"/>
    <property type="molecule type" value="Genomic_DNA"/>
</dbReference>
<reference evidence="1 2" key="1">
    <citation type="journal article" date="2020" name="Phytopathology">
        <title>Genome Sequence Resources of Colletotrichum truncatum, C. plurivorum, C. musicola, and C. sojae: Four Species Pathogenic to Soybean (Glycine max).</title>
        <authorList>
            <person name="Rogerio F."/>
            <person name="Boufleur T.R."/>
            <person name="Ciampi-Guillardi M."/>
            <person name="Sukno S.A."/>
            <person name="Thon M.R."/>
            <person name="Massola Junior N.S."/>
            <person name="Baroncelli R."/>
        </authorList>
    </citation>
    <scope>NUCLEOTIDE SEQUENCE [LARGE SCALE GENOMIC DNA]</scope>
    <source>
        <strain evidence="1 2">CMES1059</strain>
    </source>
</reference>
<keyword evidence="1" id="KW-0255">Endonuclease</keyword>
<accession>A0ACC3YCF6</accession>
<evidence type="ECO:0000313" key="1">
    <source>
        <dbReference type="EMBL" id="KAL0929538.1"/>
    </source>
</evidence>